<organism evidence="8 9">
    <name type="scientific">Luteibacter rhizovicinus</name>
    <dbReference type="NCBI Taxonomy" id="242606"/>
    <lineage>
        <taxon>Bacteria</taxon>
        <taxon>Pseudomonadati</taxon>
        <taxon>Pseudomonadota</taxon>
        <taxon>Gammaproteobacteria</taxon>
        <taxon>Lysobacterales</taxon>
        <taxon>Rhodanobacteraceae</taxon>
        <taxon>Luteibacter</taxon>
    </lineage>
</organism>
<dbReference type="InterPro" id="IPR007267">
    <property type="entry name" value="GtrA_DPMS_TM"/>
</dbReference>
<dbReference type="Pfam" id="PF04138">
    <property type="entry name" value="GtrA_DPMS_TM"/>
    <property type="match status" value="1"/>
</dbReference>
<evidence type="ECO:0000256" key="3">
    <source>
        <dbReference type="ARBA" id="ARBA00022692"/>
    </source>
</evidence>
<feature type="transmembrane region" description="Helical" evidence="6">
    <location>
        <begin position="7"/>
        <end position="25"/>
    </location>
</feature>
<protein>
    <submittedName>
        <fullName evidence="8">Putative flippase GtrA</fullName>
    </submittedName>
</protein>
<evidence type="ECO:0000259" key="7">
    <source>
        <dbReference type="Pfam" id="PF04138"/>
    </source>
</evidence>
<keyword evidence="3 6" id="KW-0812">Transmembrane</keyword>
<dbReference type="AlphaFoldDB" id="A0A4R3YZU3"/>
<comment type="caution">
    <text evidence="8">The sequence shown here is derived from an EMBL/GenBank/DDBJ whole genome shotgun (WGS) entry which is preliminary data.</text>
</comment>
<accession>A0A4R3YZU3</accession>
<evidence type="ECO:0000256" key="6">
    <source>
        <dbReference type="SAM" id="Phobius"/>
    </source>
</evidence>
<sequence length="136" mass="14564">MRLGREIVLFAVGGVIGFVVDAGIAQSLVGLAHWNVYAARVVSFLSAATVTWWWNSRHTFKGRDSGISPRAEWLHWMGLMAVGALFNNGAYVAVLELIPSLKPWPAVAVAVGSLAGAVANYGLARTLLFRNAKTVA</sequence>
<dbReference type="GO" id="GO:0005886">
    <property type="term" value="C:plasma membrane"/>
    <property type="evidence" value="ECO:0007669"/>
    <property type="project" value="TreeGrafter"/>
</dbReference>
<evidence type="ECO:0000256" key="2">
    <source>
        <dbReference type="ARBA" id="ARBA00009399"/>
    </source>
</evidence>
<feature type="transmembrane region" description="Helical" evidence="6">
    <location>
        <begin position="104"/>
        <end position="123"/>
    </location>
</feature>
<name>A0A4R3YZU3_9GAMM</name>
<dbReference type="PANTHER" id="PTHR38459">
    <property type="entry name" value="PROPHAGE BACTOPRENOL-LINKED GLUCOSE TRANSLOCASE HOMOLOG"/>
    <property type="match status" value="1"/>
</dbReference>
<feature type="transmembrane region" description="Helical" evidence="6">
    <location>
        <begin position="37"/>
        <end position="55"/>
    </location>
</feature>
<feature type="domain" description="GtrA/DPMS transmembrane" evidence="7">
    <location>
        <begin position="10"/>
        <end position="129"/>
    </location>
</feature>
<dbReference type="GO" id="GO:0000271">
    <property type="term" value="P:polysaccharide biosynthetic process"/>
    <property type="evidence" value="ECO:0007669"/>
    <property type="project" value="InterPro"/>
</dbReference>
<keyword evidence="9" id="KW-1185">Reference proteome</keyword>
<evidence type="ECO:0000256" key="1">
    <source>
        <dbReference type="ARBA" id="ARBA00004141"/>
    </source>
</evidence>
<comment type="similarity">
    <text evidence="2">Belongs to the GtrA family.</text>
</comment>
<feature type="transmembrane region" description="Helical" evidence="6">
    <location>
        <begin position="76"/>
        <end position="98"/>
    </location>
</feature>
<dbReference type="EMBL" id="SMCS01000001">
    <property type="protein sequence ID" value="TCV97448.1"/>
    <property type="molecule type" value="Genomic_DNA"/>
</dbReference>
<evidence type="ECO:0000313" key="8">
    <source>
        <dbReference type="EMBL" id="TCV97448.1"/>
    </source>
</evidence>
<keyword evidence="5 6" id="KW-0472">Membrane</keyword>
<reference evidence="8 9" key="1">
    <citation type="submission" date="2019-03" db="EMBL/GenBank/DDBJ databases">
        <title>Above-ground endophytic microbial communities from plants in different locations in the United States.</title>
        <authorList>
            <person name="Frank C."/>
        </authorList>
    </citation>
    <scope>NUCLEOTIDE SEQUENCE [LARGE SCALE GENOMIC DNA]</scope>
    <source>
        <strain evidence="8 9">LP_13_YM</strain>
    </source>
</reference>
<evidence type="ECO:0000256" key="4">
    <source>
        <dbReference type="ARBA" id="ARBA00022989"/>
    </source>
</evidence>
<evidence type="ECO:0000313" key="9">
    <source>
        <dbReference type="Proteomes" id="UP000295645"/>
    </source>
</evidence>
<dbReference type="PANTHER" id="PTHR38459:SF1">
    <property type="entry name" value="PROPHAGE BACTOPRENOL-LINKED GLUCOSE TRANSLOCASE HOMOLOG"/>
    <property type="match status" value="1"/>
</dbReference>
<evidence type="ECO:0000256" key="5">
    <source>
        <dbReference type="ARBA" id="ARBA00023136"/>
    </source>
</evidence>
<comment type="subcellular location">
    <subcellularLocation>
        <location evidence="1">Membrane</location>
        <topology evidence="1">Multi-pass membrane protein</topology>
    </subcellularLocation>
</comment>
<keyword evidence="4 6" id="KW-1133">Transmembrane helix</keyword>
<proteinExistence type="inferred from homology"/>
<dbReference type="OrthoDB" id="7926501at2"/>
<gene>
    <name evidence="8" type="ORF">EC912_101460</name>
</gene>
<dbReference type="RefSeq" id="WP_132141511.1">
    <property type="nucleotide sequence ID" value="NZ_SMCS01000001.1"/>
</dbReference>
<dbReference type="InterPro" id="IPR051401">
    <property type="entry name" value="GtrA_CellWall_Glycosyl"/>
</dbReference>
<dbReference type="Proteomes" id="UP000295645">
    <property type="component" value="Unassembled WGS sequence"/>
</dbReference>